<evidence type="ECO:0000313" key="2">
    <source>
        <dbReference type="EMBL" id="PZA15684.1"/>
    </source>
</evidence>
<dbReference type="PANTHER" id="PTHR45431:SF3">
    <property type="entry name" value="RHODANESE-LIKE DOMAIN-CONTAINING PROTEIN 15, CHLOROPLASTIC"/>
    <property type="match status" value="1"/>
</dbReference>
<feature type="domain" description="Rhodanese" evidence="1">
    <location>
        <begin position="37"/>
        <end position="136"/>
    </location>
</feature>
<dbReference type="InterPro" id="IPR052367">
    <property type="entry name" value="Thiosulfate_ST/Rhodanese-like"/>
</dbReference>
<evidence type="ECO:0000313" key="3">
    <source>
        <dbReference type="Proteomes" id="UP000248259"/>
    </source>
</evidence>
<dbReference type="InterPro" id="IPR036873">
    <property type="entry name" value="Rhodanese-like_dom_sf"/>
</dbReference>
<dbReference type="EMBL" id="QKOE01000012">
    <property type="protein sequence ID" value="PZA15684.1"/>
    <property type="molecule type" value="Genomic_DNA"/>
</dbReference>
<protein>
    <submittedName>
        <fullName evidence="2">Rhodanese-like domain-containing protein</fullName>
    </submittedName>
</protein>
<dbReference type="RefSeq" id="WP_110526672.1">
    <property type="nucleotide sequence ID" value="NZ_QKOE01000012.1"/>
</dbReference>
<dbReference type="Proteomes" id="UP000248259">
    <property type="component" value="Unassembled WGS sequence"/>
</dbReference>
<comment type="caution">
    <text evidence="2">The sequence shown here is derived from an EMBL/GenBank/DDBJ whole genome shotgun (WGS) entry which is preliminary data.</text>
</comment>
<dbReference type="PROSITE" id="PS50206">
    <property type="entry name" value="RHODANESE_3"/>
    <property type="match status" value="1"/>
</dbReference>
<accession>A0A323UT51</accession>
<dbReference type="SMART" id="SM00450">
    <property type="entry name" value="RHOD"/>
    <property type="match status" value="1"/>
</dbReference>
<organism evidence="2 3">
    <name type="scientific">Parazoarcus communis SWub3 = DSM 12120</name>
    <dbReference type="NCBI Taxonomy" id="1121029"/>
    <lineage>
        <taxon>Bacteria</taxon>
        <taxon>Pseudomonadati</taxon>
        <taxon>Pseudomonadota</taxon>
        <taxon>Betaproteobacteria</taxon>
        <taxon>Rhodocyclales</taxon>
        <taxon>Zoogloeaceae</taxon>
        <taxon>Parazoarcus</taxon>
    </lineage>
</organism>
<dbReference type="Gene3D" id="3.40.250.10">
    <property type="entry name" value="Rhodanese-like domain"/>
    <property type="match status" value="1"/>
</dbReference>
<sequence length="150" mass="16418">MGTLSALLSLAQQRAADMQVPYQGALTPAEAYQVLQLAPGARLVDVRTRAEWDWVGRVPGAVEIEWLGYPGMQPNPNFVSQLQHQVDREALVMFLCRSGARSDAAARAAIVAGFSNCYNILEGFEGDKDAEGHRNRIGGWRHAGLPWQQG</sequence>
<dbReference type="InterPro" id="IPR001763">
    <property type="entry name" value="Rhodanese-like_dom"/>
</dbReference>
<gene>
    <name evidence="2" type="ORF">DNK49_15890</name>
</gene>
<dbReference type="CDD" id="cd01522">
    <property type="entry name" value="RHOD_1"/>
    <property type="match status" value="1"/>
</dbReference>
<dbReference type="SUPFAM" id="SSF52821">
    <property type="entry name" value="Rhodanese/Cell cycle control phosphatase"/>
    <property type="match status" value="1"/>
</dbReference>
<evidence type="ECO:0000259" key="1">
    <source>
        <dbReference type="PROSITE" id="PS50206"/>
    </source>
</evidence>
<dbReference type="OrthoDB" id="9789585at2"/>
<proteinExistence type="predicted"/>
<dbReference type="PANTHER" id="PTHR45431">
    <property type="entry name" value="RHODANESE-LIKE DOMAIN-CONTAINING PROTEIN 15, CHLOROPLASTIC"/>
    <property type="match status" value="1"/>
</dbReference>
<name>A0A323UT51_9RHOO</name>
<dbReference type="Pfam" id="PF00581">
    <property type="entry name" value="Rhodanese"/>
    <property type="match status" value="1"/>
</dbReference>
<keyword evidence="3" id="KW-1185">Reference proteome</keyword>
<dbReference type="AlphaFoldDB" id="A0A323UT51"/>
<reference evidence="2 3" key="1">
    <citation type="submission" date="2018-06" db="EMBL/GenBank/DDBJ databases">
        <title>Azoarcus communis strain SWub3 genome.</title>
        <authorList>
            <person name="Zorraquino Salvo V."/>
            <person name="Toubiana D."/>
            <person name="Blumwald E."/>
        </authorList>
    </citation>
    <scope>NUCLEOTIDE SEQUENCE [LARGE SCALE GENOMIC DNA]</scope>
    <source>
        <strain evidence="2 3">SWub3</strain>
    </source>
</reference>